<keyword evidence="3 8" id="KW-0418">Kinase</keyword>
<dbReference type="Pfam" id="PF20143">
    <property type="entry name" value="NAD_kinase_C"/>
    <property type="match status" value="1"/>
</dbReference>
<evidence type="ECO:0000256" key="8">
    <source>
        <dbReference type="HAMAP-Rule" id="MF_00361"/>
    </source>
</evidence>
<comment type="caution">
    <text evidence="8">Lacks conserved residue(s) required for the propagation of feature annotation.</text>
</comment>
<reference evidence="9" key="1">
    <citation type="submission" date="2020-12" db="EMBL/GenBank/DDBJ databases">
        <title>Vagococcus allomyrinae sp. nov. and Enterococcus lavae sp. nov., isolated from the larvae of Allomyrina dichotoma.</title>
        <authorList>
            <person name="Lee S.D."/>
        </authorList>
    </citation>
    <scope>NUCLEOTIDE SEQUENCE</scope>
    <source>
        <strain evidence="9">BWB3-3</strain>
    </source>
</reference>
<organism evidence="9 10">
    <name type="scientific">Vagococcus allomyrinae</name>
    <dbReference type="NCBI Taxonomy" id="2794353"/>
    <lineage>
        <taxon>Bacteria</taxon>
        <taxon>Bacillati</taxon>
        <taxon>Bacillota</taxon>
        <taxon>Bacilli</taxon>
        <taxon>Lactobacillales</taxon>
        <taxon>Enterococcaceae</taxon>
        <taxon>Vagococcus</taxon>
    </lineage>
</organism>
<dbReference type="InterPro" id="IPR017437">
    <property type="entry name" value="ATP-NAD_kinase_PpnK-typ_C"/>
</dbReference>
<comment type="function">
    <text evidence="8">Involved in the regulation of the intracellular balance of NAD and NADP, and is a key enzyme in the biosynthesis of NADP. Catalyzes specifically the phosphorylation on 2'-hydroxyl of the adenosine moiety of NAD to yield NADP.</text>
</comment>
<dbReference type="SUPFAM" id="SSF111331">
    <property type="entry name" value="NAD kinase/diacylglycerol kinase-like"/>
    <property type="match status" value="1"/>
</dbReference>
<dbReference type="AlphaFoldDB" id="A0A940P8D9"/>
<dbReference type="PANTHER" id="PTHR20275">
    <property type="entry name" value="NAD KINASE"/>
    <property type="match status" value="1"/>
</dbReference>
<evidence type="ECO:0000256" key="1">
    <source>
        <dbReference type="ARBA" id="ARBA00022679"/>
    </source>
</evidence>
<evidence type="ECO:0000256" key="4">
    <source>
        <dbReference type="ARBA" id="ARBA00022840"/>
    </source>
</evidence>
<dbReference type="InterPro" id="IPR017438">
    <property type="entry name" value="ATP-NAD_kinase_N"/>
</dbReference>
<evidence type="ECO:0000256" key="2">
    <source>
        <dbReference type="ARBA" id="ARBA00022741"/>
    </source>
</evidence>
<feature type="binding site" evidence="8">
    <location>
        <position position="148"/>
    </location>
    <ligand>
        <name>NAD(+)</name>
        <dbReference type="ChEBI" id="CHEBI:57540"/>
    </ligand>
</feature>
<comment type="catalytic activity">
    <reaction evidence="7 8">
        <text>NAD(+) + ATP = ADP + NADP(+) + H(+)</text>
        <dbReference type="Rhea" id="RHEA:18629"/>
        <dbReference type="ChEBI" id="CHEBI:15378"/>
        <dbReference type="ChEBI" id="CHEBI:30616"/>
        <dbReference type="ChEBI" id="CHEBI:57540"/>
        <dbReference type="ChEBI" id="CHEBI:58349"/>
        <dbReference type="ChEBI" id="CHEBI:456216"/>
        <dbReference type="EC" id="2.7.1.23"/>
    </reaction>
</comment>
<evidence type="ECO:0000256" key="3">
    <source>
        <dbReference type="ARBA" id="ARBA00022777"/>
    </source>
</evidence>
<dbReference type="Gene3D" id="2.60.200.30">
    <property type="entry name" value="Probable inorganic polyphosphate/atp-NAD kinase, domain 2"/>
    <property type="match status" value="1"/>
</dbReference>
<evidence type="ECO:0000256" key="7">
    <source>
        <dbReference type="ARBA" id="ARBA00047925"/>
    </source>
</evidence>
<dbReference type="GO" id="GO:0005524">
    <property type="term" value="F:ATP binding"/>
    <property type="evidence" value="ECO:0007669"/>
    <property type="project" value="UniProtKB-KW"/>
</dbReference>
<dbReference type="GO" id="GO:0006741">
    <property type="term" value="P:NADP+ biosynthetic process"/>
    <property type="evidence" value="ECO:0007669"/>
    <property type="project" value="UniProtKB-UniRule"/>
</dbReference>
<sequence length="272" mass="31001">MKVSIIANHSEKSRLATERLKALIADTEIQLEEKKPDIVISIGGDGTLLSAFHRYAHMLDEIRFVGIHTGHLGFYTDWRDYELEELVESLLQDEGSSVSYPLLDVTIFFDDQKETQHFLALNECTIKRINRTMVADIFIKEEIFERFRGDGLSVATPTGSTGYNKSVGGAVLHPRVNALQMTQIASLNNRVYRSLGSPIIIANNEWITIDLQAADDYLLSVDQLNLPQSSITSIQYRIADERIHFTSYRHTHFWRRVKDAFIEESPERQGEA</sequence>
<dbReference type="EMBL" id="JAEEGA010000001">
    <property type="protein sequence ID" value="MBP1039842.1"/>
    <property type="molecule type" value="Genomic_DNA"/>
</dbReference>
<feature type="active site" description="Proton acceptor" evidence="8">
    <location>
        <position position="45"/>
    </location>
</feature>
<dbReference type="NCBIfam" id="NF003424">
    <property type="entry name" value="PRK04885.1"/>
    <property type="match status" value="1"/>
</dbReference>
<comment type="caution">
    <text evidence="9">The sequence shown here is derived from an EMBL/GenBank/DDBJ whole genome shotgun (WGS) entry which is preliminary data.</text>
</comment>
<dbReference type="RefSeq" id="WP_209524726.1">
    <property type="nucleotide sequence ID" value="NZ_JAEEGA010000001.1"/>
</dbReference>
<name>A0A940P8D9_9ENTE</name>
<dbReference type="Pfam" id="PF01513">
    <property type="entry name" value="NAD_kinase"/>
    <property type="match status" value="1"/>
</dbReference>
<dbReference type="InterPro" id="IPR002504">
    <property type="entry name" value="NADK"/>
</dbReference>
<accession>A0A940P8D9</accession>
<dbReference type="GO" id="GO:0046872">
    <property type="term" value="F:metal ion binding"/>
    <property type="evidence" value="ECO:0007669"/>
    <property type="project" value="UniProtKB-UniRule"/>
</dbReference>
<dbReference type="Proteomes" id="UP000674938">
    <property type="component" value="Unassembled WGS sequence"/>
</dbReference>
<comment type="subcellular location">
    <subcellularLocation>
        <location evidence="8">Cytoplasm</location>
    </subcellularLocation>
</comment>
<gene>
    <name evidence="8" type="primary">nadK</name>
    <name evidence="9" type="ORF">I6N95_02345</name>
</gene>
<feature type="binding site" evidence="8">
    <location>
        <begin position="161"/>
        <end position="166"/>
    </location>
    <ligand>
        <name>NAD(+)</name>
        <dbReference type="ChEBI" id="CHEBI:57540"/>
    </ligand>
</feature>
<keyword evidence="5 8" id="KW-0521">NADP</keyword>
<proteinExistence type="inferred from homology"/>
<dbReference type="Gene3D" id="3.40.50.10330">
    <property type="entry name" value="Probable inorganic polyphosphate/atp-NAD kinase, domain 1"/>
    <property type="match status" value="1"/>
</dbReference>
<feature type="binding site" evidence="8">
    <location>
        <position position="150"/>
    </location>
    <ligand>
        <name>NAD(+)</name>
        <dbReference type="ChEBI" id="CHEBI:57540"/>
    </ligand>
</feature>
<evidence type="ECO:0000256" key="6">
    <source>
        <dbReference type="ARBA" id="ARBA00023027"/>
    </source>
</evidence>
<comment type="cofactor">
    <cofactor evidence="8">
        <name>a divalent metal cation</name>
        <dbReference type="ChEBI" id="CHEBI:60240"/>
    </cofactor>
</comment>
<dbReference type="GO" id="GO:0051287">
    <property type="term" value="F:NAD binding"/>
    <property type="evidence" value="ECO:0007669"/>
    <property type="project" value="UniProtKB-ARBA"/>
</dbReference>
<dbReference type="GO" id="GO:0019674">
    <property type="term" value="P:NAD+ metabolic process"/>
    <property type="evidence" value="ECO:0007669"/>
    <property type="project" value="InterPro"/>
</dbReference>
<keyword evidence="6 8" id="KW-0520">NAD</keyword>
<protein>
    <recommendedName>
        <fullName evidence="8">NAD kinase</fullName>
        <ecNumber evidence="8">2.7.1.23</ecNumber>
    </recommendedName>
    <alternativeName>
        <fullName evidence="8">ATP-dependent NAD kinase</fullName>
    </alternativeName>
</protein>
<dbReference type="HAMAP" id="MF_00361">
    <property type="entry name" value="NAD_kinase"/>
    <property type="match status" value="1"/>
</dbReference>
<keyword evidence="2 8" id="KW-0547">Nucleotide-binding</keyword>
<evidence type="ECO:0000313" key="9">
    <source>
        <dbReference type="EMBL" id="MBP1039842.1"/>
    </source>
</evidence>
<keyword evidence="8" id="KW-0963">Cytoplasm</keyword>
<keyword evidence="10" id="KW-1185">Reference proteome</keyword>
<evidence type="ECO:0000256" key="5">
    <source>
        <dbReference type="ARBA" id="ARBA00022857"/>
    </source>
</evidence>
<evidence type="ECO:0000313" key="10">
    <source>
        <dbReference type="Proteomes" id="UP000674938"/>
    </source>
</evidence>
<dbReference type="PANTHER" id="PTHR20275:SF0">
    <property type="entry name" value="NAD KINASE"/>
    <property type="match status" value="1"/>
</dbReference>
<keyword evidence="1 8" id="KW-0808">Transferase</keyword>
<feature type="binding site" evidence="8">
    <location>
        <begin position="122"/>
        <end position="123"/>
    </location>
    <ligand>
        <name>NAD(+)</name>
        <dbReference type="ChEBI" id="CHEBI:57540"/>
    </ligand>
</feature>
<feature type="binding site" evidence="8">
    <location>
        <position position="185"/>
    </location>
    <ligand>
        <name>NAD(+)</name>
        <dbReference type="ChEBI" id="CHEBI:57540"/>
    </ligand>
</feature>
<comment type="similarity">
    <text evidence="8">Belongs to the NAD kinase family.</text>
</comment>
<dbReference type="GO" id="GO:0003951">
    <property type="term" value="F:NAD+ kinase activity"/>
    <property type="evidence" value="ECO:0007669"/>
    <property type="project" value="UniProtKB-UniRule"/>
</dbReference>
<dbReference type="GO" id="GO:0005737">
    <property type="term" value="C:cytoplasm"/>
    <property type="evidence" value="ECO:0007669"/>
    <property type="project" value="UniProtKB-SubCell"/>
</dbReference>
<keyword evidence="4 8" id="KW-0067">ATP-binding</keyword>
<dbReference type="InterPro" id="IPR016064">
    <property type="entry name" value="NAD/diacylglycerol_kinase_sf"/>
</dbReference>
<feature type="binding site" evidence="8">
    <location>
        <begin position="45"/>
        <end position="46"/>
    </location>
    <ligand>
        <name>NAD(+)</name>
        <dbReference type="ChEBI" id="CHEBI:57540"/>
    </ligand>
</feature>
<dbReference type="EC" id="2.7.1.23" evidence="8"/>